<protein>
    <recommendedName>
        <fullName evidence="3 7">Nuclease SbcCD subunit D</fullName>
    </recommendedName>
</protein>
<dbReference type="Gene3D" id="3.60.21.10">
    <property type="match status" value="1"/>
</dbReference>
<comment type="similarity">
    <text evidence="1 7">Belongs to the SbcD family.</text>
</comment>
<dbReference type="SUPFAM" id="SSF56300">
    <property type="entry name" value="Metallo-dependent phosphatases"/>
    <property type="match status" value="1"/>
</dbReference>
<evidence type="ECO:0000259" key="9">
    <source>
        <dbReference type="Pfam" id="PF12320"/>
    </source>
</evidence>
<evidence type="ECO:0000256" key="4">
    <source>
        <dbReference type="ARBA" id="ARBA00022722"/>
    </source>
</evidence>
<keyword evidence="7" id="KW-0235">DNA replication</keyword>
<dbReference type="GO" id="GO:0004527">
    <property type="term" value="F:exonuclease activity"/>
    <property type="evidence" value="ECO:0007669"/>
    <property type="project" value="UniProtKB-KW"/>
</dbReference>
<keyword evidence="7" id="KW-0255">Endonuclease</keyword>
<dbReference type="Pfam" id="PF12320">
    <property type="entry name" value="SbcD_C"/>
    <property type="match status" value="1"/>
</dbReference>
<gene>
    <name evidence="7" type="primary">sbcD</name>
    <name evidence="10" type="ORF">JS756_26235</name>
</gene>
<dbReference type="InterPro" id="IPR004843">
    <property type="entry name" value="Calcineurin-like_PHP"/>
</dbReference>
<dbReference type="InterPro" id="IPR029052">
    <property type="entry name" value="Metallo-depent_PP-like"/>
</dbReference>
<comment type="caution">
    <text evidence="10">The sequence shown here is derived from an EMBL/GenBank/DDBJ whole genome shotgun (WGS) entry which is preliminary data.</text>
</comment>
<keyword evidence="5 7" id="KW-0378">Hydrolase</keyword>
<evidence type="ECO:0000256" key="2">
    <source>
        <dbReference type="ARBA" id="ARBA00011322"/>
    </source>
</evidence>
<sequence length="387" mass="41408">MRLLHTSDWHLGRSFHRVNMLGAQAGFVEHLVAAVRTHDVDAVVVAGDVYDRAVPPLAAVELFDDALHRLAALGVPTVMISGNHDSARRLGVGAGLIQRAGIHLRTDPAACGTPVVLRDAFGDVAFYGLPYLEPALVKDTFGVERAGHEPVLAAAMDQVRADLAARAPGTRSVVLAHAFVTGGRASDSERDITVGGVAAVPAGVFDGVDYVALGHLHGCQTLTERVRYSGSPLPYSFSEADHRKSMWLVDLGADGSLTAERLDCPVPRPLARLRGTLEELLADPGLARHEQAWVEATLTDPVRPADPMARLSERFPHTLSLVFAPDRAPDDPAVSYARRLAGRTDQQIAEDFVAHVRGVGPDGREQAVLRDAVDAVRADHAVREVAP</sequence>
<dbReference type="InterPro" id="IPR041796">
    <property type="entry name" value="Mre11_N"/>
</dbReference>
<dbReference type="CDD" id="cd00840">
    <property type="entry name" value="MPP_Mre11_N"/>
    <property type="match status" value="1"/>
</dbReference>
<comment type="function">
    <text evidence="7">SbcCD cleaves DNA hairpin structures. These structures can inhibit DNA replication and are intermediates in certain DNA recombination reactions. The complex acts as a 3'-&gt;5' double strand exonuclease that can open hairpins. It also has a 5' single-strand endonuclease activity.</text>
</comment>
<dbReference type="PANTHER" id="PTHR30337">
    <property type="entry name" value="COMPONENT OF ATP-DEPENDENT DSDNA EXONUCLEASE"/>
    <property type="match status" value="1"/>
</dbReference>
<dbReference type="InterPro" id="IPR050535">
    <property type="entry name" value="DNA_Repair-Maintenance_Comp"/>
</dbReference>
<name>A0ABS2VWY6_STRAS</name>
<evidence type="ECO:0000313" key="11">
    <source>
        <dbReference type="Proteomes" id="UP000788262"/>
    </source>
</evidence>
<organism evidence="10 11">
    <name type="scientific">Streptomyces actuosus</name>
    <dbReference type="NCBI Taxonomy" id="1885"/>
    <lineage>
        <taxon>Bacteria</taxon>
        <taxon>Bacillati</taxon>
        <taxon>Actinomycetota</taxon>
        <taxon>Actinomycetes</taxon>
        <taxon>Kitasatosporales</taxon>
        <taxon>Streptomycetaceae</taxon>
        <taxon>Streptomyces</taxon>
    </lineage>
</organism>
<dbReference type="InterPro" id="IPR004593">
    <property type="entry name" value="SbcD"/>
</dbReference>
<dbReference type="Pfam" id="PF00149">
    <property type="entry name" value="Metallophos"/>
    <property type="match status" value="1"/>
</dbReference>
<dbReference type="RefSeq" id="WP_205385673.1">
    <property type="nucleotide sequence ID" value="NZ_JAFFZS010000026.1"/>
</dbReference>
<evidence type="ECO:0000256" key="1">
    <source>
        <dbReference type="ARBA" id="ARBA00010555"/>
    </source>
</evidence>
<keyword evidence="7" id="KW-0233">DNA recombination</keyword>
<dbReference type="PANTHER" id="PTHR30337:SF0">
    <property type="entry name" value="NUCLEASE SBCCD SUBUNIT D"/>
    <property type="match status" value="1"/>
</dbReference>
<reference evidence="10 11" key="1">
    <citation type="submission" date="2021-02" db="EMBL/GenBank/DDBJ databases">
        <title>Whole genome sequencing of Streptomyces actuosus VRA1.</title>
        <authorList>
            <person name="Sen G."/>
            <person name="Sen A."/>
        </authorList>
    </citation>
    <scope>NUCLEOTIDE SEQUENCE [LARGE SCALE GENOMIC DNA]</scope>
    <source>
        <strain evidence="10 11">VRA1</strain>
    </source>
</reference>
<dbReference type="Proteomes" id="UP000788262">
    <property type="component" value="Unassembled WGS sequence"/>
</dbReference>
<evidence type="ECO:0000313" key="10">
    <source>
        <dbReference type="EMBL" id="MBN0047541.1"/>
    </source>
</evidence>
<keyword evidence="11" id="KW-1185">Reference proteome</keyword>
<evidence type="ECO:0000256" key="7">
    <source>
        <dbReference type="RuleBase" id="RU363069"/>
    </source>
</evidence>
<accession>A0ABS2VWY6</accession>
<evidence type="ECO:0000256" key="6">
    <source>
        <dbReference type="ARBA" id="ARBA00022839"/>
    </source>
</evidence>
<dbReference type="EMBL" id="JAFFZS010000026">
    <property type="protein sequence ID" value="MBN0047541.1"/>
    <property type="molecule type" value="Genomic_DNA"/>
</dbReference>
<dbReference type="NCBIfam" id="TIGR00619">
    <property type="entry name" value="sbcd"/>
    <property type="match status" value="1"/>
</dbReference>
<dbReference type="InterPro" id="IPR026843">
    <property type="entry name" value="SbcD_C"/>
</dbReference>
<keyword evidence="4 7" id="KW-0540">Nuclease</keyword>
<feature type="domain" description="Calcineurin-like phosphoesterase" evidence="8">
    <location>
        <begin position="1"/>
        <end position="218"/>
    </location>
</feature>
<comment type="subunit">
    <text evidence="2 7">Heterodimer of SbcC and SbcD.</text>
</comment>
<keyword evidence="6 7" id="KW-0269">Exonuclease</keyword>
<evidence type="ECO:0000256" key="5">
    <source>
        <dbReference type="ARBA" id="ARBA00022801"/>
    </source>
</evidence>
<evidence type="ECO:0000259" key="8">
    <source>
        <dbReference type="Pfam" id="PF00149"/>
    </source>
</evidence>
<feature type="domain" description="Nuclease SbcCD subunit D C-terminal" evidence="9">
    <location>
        <begin position="267"/>
        <end position="355"/>
    </location>
</feature>
<evidence type="ECO:0000256" key="3">
    <source>
        <dbReference type="ARBA" id="ARBA00013365"/>
    </source>
</evidence>
<proteinExistence type="inferred from homology"/>